<evidence type="ECO:0000256" key="6">
    <source>
        <dbReference type="ARBA" id="ARBA00022741"/>
    </source>
</evidence>
<dbReference type="EMBL" id="BMPT01000001">
    <property type="protein sequence ID" value="GGM08335.1"/>
    <property type="molecule type" value="Genomic_DNA"/>
</dbReference>
<accession>A0A8H9GC61</accession>
<dbReference type="InterPro" id="IPR017871">
    <property type="entry name" value="ABC_transporter-like_CS"/>
</dbReference>
<dbReference type="Pfam" id="PF00005">
    <property type="entry name" value="ABC_tran"/>
    <property type="match status" value="2"/>
</dbReference>
<dbReference type="PANTHER" id="PTHR43790:SF3">
    <property type="entry name" value="D-ALLOSE IMPORT ATP-BINDING PROTEIN ALSA-RELATED"/>
    <property type="match status" value="1"/>
</dbReference>
<keyword evidence="2" id="KW-0813">Transport</keyword>
<dbReference type="RefSeq" id="WP_189086841.1">
    <property type="nucleotide sequence ID" value="NZ_BMPT01000001.1"/>
</dbReference>
<evidence type="ECO:0000259" key="11">
    <source>
        <dbReference type="PROSITE" id="PS50893"/>
    </source>
</evidence>
<feature type="compositionally biased region" description="Basic and acidic residues" evidence="10">
    <location>
        <begin position="369"/>
        <end position="381"/>
    </location>
</feature>
<evidence type="ECO:0000256" key="8">
    <source>
        <dbReference type="ARBA" id="ARBA00022967"/>
    </source>
</evidence>
<sequence>MPNVAPMLRLQGVAKSFGPVTALRSGTLVVERGSIHALVGENGAGKSTLVKVVGGVHRRDAGVVELDGEPVDFAGPAEAKAAGVAVIHQEPASFPDLTVAENIFLGREPLGRLRRIDRRAMREDARDLFRRLGVELDPDRPAEGLSIADQQIVEIAKAISLDARVLVMDEPTAALSAVEVRRLFTVARGLRDAGCAVVFISHRLDEVADLCDTVTVMRDGEHVSTDAVAEVTADELVRRMVGREVAELYPKVPSMPGDVALRVEGLESAGTFHDVTFEVRAGEIVGLAGLVGAGRSEIARAVFGVDRYDAGRVLVDGRVLRPGDPAAAIAAGLALVPEDRRLQGLVVRSSVARNVSSVALRPGGRRTAGRRDDGAGGHDGTVRRGLARLGVLLPGAEADLARDWAGRLAVKAAALDADATTMSGGNQQKVVLAKWLATGPRVLVVDEPTRGIDVGTKAEVHRLLSTLAAEGLAVLMISSELPEVLGMADRVLVVREGRIAAALDRADATPETVMRAATPGAADASADGGAA</sequence>
<comment type="caution">
    <text evidence="12">The sequence shown here is derived from an EMBL/GenBank/DDBJ whole genome shotgun (WGS) entry which is preliminary data.</text>
</comment>
<keyword evidence="4" id="KW-0762">Sugar transport</keyword>
<dbReference type="InterPro" id="IPR003439">
    <property type="entry name" value="ABC_transporter-like_ATP-bd"/>
</dbReference>
<evidence type="ECO:0000256" key="3">
    <source>
        <dbReference type="ARBA" id="ARBA00022475"/>
    </source>
</evidence>
<dbReference type="GO" id="GO:0005524">
    <property type="term" value="F:ATP binding"/>
    <property type="evidence" value="ECO:0007669"/>
    <property type="project" value="UniProtKB-KW"/>
</dbReference>
<evidence type="ECO:0000256" key="7">
    <source>
        <dbReference type="ARBA" id="ARBA00022840"/>
    </source>
</evidence>
<organism evidence="12 13">
    <name type="scientific">Promicromonospora citrea</name>
    <dbReference type="NCBI Taxonomy" id="43677"/>
    <lineage>
        <taxon>Bacteria</taxon>
        <taxon>Bacillati</taxon>
        <taxon>Actinomycetota</taxon>
        <taxon>Actinomycetes</taxon>
        <taxon>Micrococcales</taxon>
        <taxon>Promicromonosporaceae</taxon>
        <taxon>Promicromonospora</taxon>
    </lineage>
</organism>
<evidence type="ECO:0000256" key="5">
    <source>
        <dbReference type="ARBA" id="ARBA00022737"/>
    </source>
</evidence>
<dbReference type="InterPro" id="IPR050107">
    <property type="entry name" value="ABC_carbohydrate_import_ATPase"/>
</dbReference>
<dbReference type="FunFam" id="3.40.50.300:FF:000127">
    <property type="entry name" value="Ribose import ATP-binding protein RbsA"/>
    <property type="match status" value="1"/>
</dbReference>
<dbReference type="CDD" id="cd03216">
    <property type="entry name" value="ABC_Carb_Monos_I"/>
    <property type="match status" value="1"/>
</dbReference>
<dbReference type="PROSITE" id="PS00211">
    <property type="entry name" value="ABC_TRANSPORTER_1"/>
    <property type="match status" value="1"/>
</dbReference>
<evidence type="ECO:0000256" key="1">
    <source>
        <dbReference type="ARBA" id="ARBA00004202"/>
    </source>
</evidence>
<dbReference type="CDD" id="cd03215">
    <property type="entry name" value="ABC_Carb_Monos_II"/>
    <property type="match status" value="1"/>
</dbReference>
<evidence type="ECO:0000256" key="2">
    <source>
        <dbReference type="ARBA" id="ARBA00022448"/>
    </source>
</evidence>
<keyword evidence="13" id="KW-1185">Reference proteome</keyword>
<protein>
    <submittedName>
        <fullName evidence="12">Ribose import ATP-binding protein RbsA 1</fullName>
    </submittedName>
</protein>
<reference evidence="12" key="2">
    <citation type="submission" date="2020-09" db="EMBL/GenBank/DDBJ databases">
        <authorList>
            <person name="Sun Q."/>
            <person name="Ohkuma M."/>
        </authorList>
    </citation>
    <scope>NUCLEOTIDE SEQUENCE</scope>
    <source>
        <strain evidence="12">JCM 3051</strain>
    </source>
</reference>
<dbReference type="PANTHER" id="PTHR43790">
    <property type="entry name" value="CARBOHYDRATE TRANSPORT ATP-BINDING PROTEIN MG119-RELATED"/>
    <property type="match status" value="1"/>
</dbReference>
<evidence type="ECO:0000256" key="4">
    <source>
        <dbReference type="ARBA" id="ARBA00022597"/>
    </source>
</evidence>
<dbReference type="GO" id="GO:0016887">
    <property type="term" value="F:ATP hydrolysis activity"/>
    <property type="evidence" value="ECO:0007669"/>
    <property type="project" value="InterPro"/>
</dbReference>
<evidence type="ECO:0000256" key="10">
    <source>
        <dbReference type="SAM" id="MobiDB-lite"/>
    </source>
</evidence>
<feature type="domain" description="ABC transporter" evidence="11">
    <location>
        <begin position="254"/>
        <end position="521"/>
    </location>
</feature>
<evidence type="ECO:0000256" key="9">
    <source>
        <dbReference type="ARBA" id="ARBA00023136"/>
    </source>
</evidence>
<dbReference type="SMART" id="SM00382">
    <property type="entry name" value="AAA"/>
    <property type="match status" value="2"/>
</dbReference>
<keyword evidence="9" id="KW-0472">Membrane</keyword>
<feature type="domain" description="ABC transporter" evidence="11">
    <location>
        <begin position="8"/>
        <end position="244"/>
    </location>
</feature>
<evidence type="ECO:0000313" key="13">
    <source>
        <dbReference type="Proteomes" id="UP000655589"/>
    </source>
</evidence>
<keyword evidence="8" id="KW-1278">Translocase</keyword>
<comment type="subcellular location">
    <subcellularLocation>
        <location evidence="1">Cell membrane</location>
        <topology evidence="1">Peripheral membrane protein</topology>
    </subcellularLocation>
</comment>
<dbReference type="GO" id="GO:0005886">
    <property type="term" value="C:plasma membrane"/>
    <property type="evidence" value="ECO:0007669"/>
    <property type="project" value="UniProtKB-SubCell"/>
</dbReference>
<dbReference type="InterPro" id="IPR003593">
    <property type="entry name" value="AAA+_ATPase"/>
</dbReference>
<dbReference type="Proteomes" id="UP000655589">
    <property type="component" value="Unassembled WGS sequence"/>
</dbReference>
<reference evidence="12" key="1">
    <citation type="journal article" date="2014" name="Int. J. Syst. Evol. Microbiol.">
        <title>Complete genome sequence of Corynebacterium casei LMG S-19264T (=DSM 44701T), isolated from a smear-ripened cheese.</title>
        <authorList>
            <consortium name="US DOE Joint Genome Institute (JGI-PGF)"/>
            <person name="Walter F."/>
            <person name="Albersmeier A."/>
            <person name="Kalinowski J."/>
            <person name="Ruckert C."/>
        </authorList>
    </citation>
    <scope>NUCLEOTIDE SEQUENCE</scope>
    <source>
        <strain evidence="12">JCM 3051</strain>
    </source>
</reference>
<dbReference type="AlphaFoldDB" id="A0A8H9GC61"/>
<proteinExistence type="predicted"/>
<keyword evidence="3" id="KW-1003">Cell membrane</keyword>
<keyword evidence="6" id="KW-0547">Nucleotide-binding</keyword>
<name>A0A8H9GC61_9MICO</name>
<dbReference type="PROSITE" id="PS50893">
    <property type="entry name" value="ABC_TRANSPORTER_2"/>
    <property type="match status" value="2"/>
</dbReference>
<keyword evidence="5" id="KW-0677">Repeat</keyword>
<dbReference type="Gene3D" id="3.40.50.300">
    <property type="entry name" value="P-loop containing nucleotide triphosphate hydrolases"/>
    <property type="match status" value="2"/>
</dbReference>
<gene>
    <name evidence="12" type="primary">rbsA1</name>
    <name evidence="12" type="ORF">GCM10010102_00400</name>
</gene>
<keyword evidence="7 12" id="KW-0067">ATP-binding</keyword>
<dbReference type="InterPro" id="IPR027417">
    <property type="entry name" value="P-loop_NTPase"/>
</dbReference>
<evidence type="ECO:0000313" key="12">
    <source>
        <dbReference type="EMBL" id="GGM08335.1"/>
    </source>
</evidence>
<feature type="region of interest" description="Disordered" evidence="10">
    <location>
        <begin position="362"/>
        <end position="381"/>
    </location>
</feature>
<dbReference type="SUPFAM" id="SSF52540">
    <property type="entry name" value="P-loop containing nucleoside triphosphate hydrolases"/>
    <property type="match status" value="2"/>
</dbReference>